<organism evidence="1 2">
    <name type="scientific">Eucalyptus globulus</name>
    <name type="common">Tasmanian blue gum</name>
    <dbReference type="NCBI Taxonomy" id="34317"/>
    <lineage>
        <taxon>Eukaryota</taxon>
        <taxon>Viridiplantae</taxon>
        <taxon>Streptophyta</taxon>
        <taxon>Embryophyta</taxon>
        <taxon>Tracheophyta</taxon>
        <taxon>Spermatophyta</taxon>
        <taxon>Magnoliopsida</taxon>
        <taxon>eudicotyledons</taxon>
        <taxon>Gunneridae</taxon>
        <taxon>Pentapetalae</taxon>
        <taxon>rosids</taxon>
        <taxon>malvids</taxon>
        <taxon>Myrtales</taxon>
        <taxon>Myrtaceae</taxon>
        <taxon>Myrtoideae</taxon>
        <taxon>Eucalypteae</taxon>
        <taxon>Eucalyptus</taxon>
    </lineage>
</organism>
<protein>
    <submittedName>
        <fullName evidence="1">Uncharacterized protein</fullName>
    </submittedName>
</protein>
<accession>A0ABD3LF71</accession>
<dbReference type="Proteomes" id="UP001634007">
    <property type="component" value="Unassembled WGS sequence"/>
</dbReference>
<evidence type="ECO:0000313" key="2">
    <source>
        <dbReference type="Proteomes" id="UP001634007"/>
    </source>
</evidence>
<sequence length="166" mass="19114">MKIRSKLDEELVPSSEKPQEIHDMVQKIADTKKDLRLFKENLCSLNFVNPLEGQAAWTAASYNLVTKEETVAAYVYKMDRPWLTPDMVRVEIRRGRALWVIGQGDEPVKVKLPSLNKMRVSKATASMNADSVLTITIPKRDQPWKWYQHKDLVFAWFKTVHVAVSS</sequence>
<dbReference type="EMBL" id="JBJKBG010000002">
    <property type="protein sequence ID" value="KAL3748494.1"/>
    <property type="molecule type" value="Genomic_DNA"/>
</dbReference>
<comment type="caution">
    <text evidence="1">The sequence shown here is derived from an EMBL/GenBank/DDBJ whole genome shotgun (WGS) entry which is preliminary data.</text>
</comment>
<gene>
    <name evidence="1" type="ORF">ACJRO7_009694</name>
</gene>
<name>A0ABD3LF71_EUCGL</name>
<evidence type="ECO:0000313" key="1">
    <source>
        <dbReference type="EMBL" id="KAL3748492.1"/>
    </source>
</evidence>
<dbReference type="EMBL" id="JBJKBG010000002">
    <property type="protein sequence ID" value="KAL3748492.1"/>
    <property type="molecule type" value="Genomic_DNA"/>
</dbReference>
<keyword evidence="2" id="KW-1185">Reference proteome</keyword>
<proteinExistence type="predicted"/>
<dbReference type="AlphaFoldDB" id="A0ABD3LF71"/>
<reference evidence="1 2" key="1">
    <citation type="submission" date="2024-11" db="EMBL/GenBank/DDBJ databases">
        <title>Chromosome-level genome assembly of Eucalyptus globulus Labill. provides insights into its genome evolution.</title>
        <authorList>
            <person name="Li X."/>
        </authorList>
    </citation>
    <scope>NUCLEOTIDE SEQUENCE [LARGE SCALE GENOMIC DNA]</scope>
    <source>
        <strain evidence="1">CL2024</strain>
        <tissue evidence="1">Fresh tender leaves</tissue>
    </source>
</reference>